<evidence type="ECO:0000313" key="3">
    <source>
        <dbReference type="Proteomes" id="UP000533900"/>
    </source>
</evidence>
<organism evidence="2 3">
    <name type="scientific">Winogradskyella flava</name>
    <dbReference type="NCBI Taxonomy" id="1884876"/>
    <lineage>
        <taxon>Bacteria</taxon>
        <taxon>Pseudomonadati</taxon>
        <taxon>Bacteroidota</taxon>
        <taxon>Flavobacteriia</taxon>
        <taxon>Flavobacteriales</taxon>
        <taxon>Flavobacteriaceae</taxon>
        <taxon>Winogradskyella</taxon>
    </lineage>
</organism>
<reference evidence="2" key="1">
    <citation type="submission" date="2020-08" db="EMBL/GenBank/DDBJ databases">
        <title>Winogradskyella ouciana sp. nov., isolated from the hadal seawater of the Mariana Trench.</title>
        <authorList>
            <person name="He X."/>
        </authorList>
    </citation>
    <scope>NUCLEOTIDE SEQUENCE [LARGE SCALE GENOMIC DNA]</scope>
    <source>
        <strain evidence="2">KCTC 52348</strain>
    </source>
</reference>
<feature type="domain" description="DUF4440" evidence="1">
    <location>
        <begin position="36"/>
        <end position="150"/>
    </location>
</feature>
<dbReference type="EMBL" id="JACLCP010000002">
    <property type="protein sequence ID" value="MBC2845176.1"/>
    <property type="molecule type" value="Genomic_DNA"/>
</dbReference>
<accession>A0A842ITS6</accession>
<dbReference type="RefSeq" id="WP_185788886.1">
    <property type="nucleotide sequence ID" value="NZ_JACLCP010000002.1"/>
</dbReference>
<gene>
    <name evidence="2" type="ORF">H7F21_08735</name>
</gene>
<dbReference type="Proteomes" id="UP000533900">
    <property type="component" value="Unassembled WGS sequence"/>
</dbReference>
<proteinExistence type="predicted"/>
<dbReference type="SUPFAM" id="SSF54427">
    <property type="entry name" value="NTF2-like"/>
    <property type="match status" value="1"/>
</dbReference>
<dbReference type="Gene3D" id="3.10.450.50">
    <property type="match status" value="1"/>
</dbReference>
<comment type="caution">
    <text evidence="2">The sequence shown here is derived from an EMBL/GenBank/DDBJ whole genome shotgun (WGS) entry which is preliminary data.</text>
</comment>
<dbReference type="NCBIfam" id="TIGR02246">
    <property type="entry name" value="SgcJ/EcaC family oxidoreductase"/>
    <property type="match status" value="1"/>
</dbReference>
<dbReference type="PROSITE" id="PS51257">
    <property type="entry name" value="PROKAR_LIPOPROTEIN"/>
    <property type="match status" value="1"/>
</dbReference>
<dbReference type="Pfam" id="PF14534">
    <property type="entry name" value="DUF4440"/>
    <property type="match status" value="1"/>
</dbReference>
<evidence type="ECO:0000259" key="1">
    <source>
        <dbReference type="Pfam" id="PF14534"/>
    </source>
</evidence>
<protein>
    <submittedName>
        <fullName evidence="2">SgcJ/EcaC family oxidoreductase</fullName>
    </submittedName>
</protein>
<dbReference type="InterPro" id="IPR032710">
    <property type="entry name" value="NTF2-like_dom_sf"/>
</dbReference>
<keyword evidence="3" id="KW-1185">Reference proteome</keyword>
<dbReference type="AlphaFoldDB" id="A0A842ITS6"/>
<dbReference type="InterPro" id="IPR027843">
    <property type="entry name" value="DUF4440"/>
</dbReference>
<name>A0A842ITS6_9FLAO</name>
<sequence length="162" mass="18967">MKKQILIVLCIGFALGCNSNKEGVKIDKSIESERIIRTIDNWNEGWDKKNVELAISDYSEDIDWTNAFGDRIKSKSELRALLKEIFAMNFVMEGTDNYQNDDVQFLTDDIALLRSTNIRTGQKWSDGTFMKDRYIHHLRVYKKINNNWKITDHMISQAQEKK</sequence>
<dbReference type="InterPro" id="IPR011944">
    <property type="entry name" value="Steroid_delta5-4_isomerase"/>
</dbReference>
<evidence type="ECO:0000313" key="2">
    <source>
        <dbReference type="EMBL" id="MBC2845176.1"/>
    </source>
</evidence>